<feature type="site" description="Important for catalytic activity, responsible for pKa modulation of the active site Glu and correct orientation of both the proton donor and substrate" evidence="5">
    <location>
        <position position="267"/>
    </location>
</feature>
<dbReference type="SUPFAM" id="SSF75005">
    <property type="entry name" value="Arabinanase/levansucrase/invertase"/>
    <property type="match status" value="1"/>
</dbReference>
<dbReference type="EMBL" id="QSUC01000040">
    <property type="protein sequence ID" value="RGN06030.1"/>
    <property type="molecule type" value="Genomic_DNA"/>
</dbReference>
<evidence type="ECO:0000256" key="4">
    <source>
        <dbReference type="ARBA" id="ARBA00023295"/>
    </source>
</evidence>
<keyword evidence="6" id="KW-0732">Signal</keyword>
<dbReference type="InterPro" id="IPR050727">
    <property type="entry name" value="GH43_arabinanases"/>
</dbReference>
<comment type="similarity">
    <text evidence="2">Belongs to the glycosyl hydrolase 43 family.</text>
</comment>
<comment type="caution">
    <text evidence="9">The sequence shown here is derived from an EMBL/GenBank/DDBJ whole genome shotgun (WGS) entry which is preliminary data.</text>
</comment>
<dbReference type="PANTHER" id="PTHR43301:SF3">
    <property type="entry name" value="ARABINAN ENDO-1,5-ALPHA-L-ARABINOSIDASE A-RELATED"/>
    <property type="match status" value="1"/>
</dbReference>
<dbReference type="GO" id="GO:0005975">
    <property type="term" value="P:carbohydrate metabolic process"/>
    <property type="evidence" value="ECO:0007669"/>
    <property type="project" value="InterPro"/>
</dbReference>
<evidence type="ECO:0000313" key="9">
    <source>
        <dbReference type="EMBL" id="RGN06030.1"/>
    </source>
</evidence>
<keyword evidence="3" id="KW-0378">Hydrolase</keyword>
<dbReference type="Gene3D" id="2.40.128.10">
    <property type="match status" value="1"/>
</dbReference>
<comment type="pathway">
    <text evidence="1">Glycan metabolism; L-arabinan degradation.</text>
</comment>
<evidence type="ECO:0000259" key="7">
    <source>
        <dbReference type="Pfam" id="PF16369"/>
    </source>
</evidence>
<feature type="chain" id="PRO_5041723025" evidence="6">
    <location>
        <begin position="20"/>
        <end position="921"/>
    </location>
</feature>
<evidence type="ECO:0000256" key="5">
    <source>
        <dbReference type="PIRSR" id="PIRSR606710-2"/>
    </source>
</evidence>
<protein>
    <submittedName>
        <fullName evidence="9">Uncharacterized protein</fullName>
    </submittedName>
</protein>
<evidence type="ECO:0000256" key="2">
    <source>
        <dbReference type="ARBA" id="ARBA00009865"/>
    </source>
</evidence>
<evidence type="ECO:0000256" key="3">
    <source>
        <dbReference type="ARBA" id="ARBA00022801"/>
    </source>
</evidence>
<evidence type="ECO:0000313" key="10">
    <source>
        <dbReference type="Proteomes" id="UP000261245"/>
    </source>
</evidence>
<dbReference type="Pfam" id="PF04616">
    <property type="entry name" value="Glyco_hydro_43"/>
    <property type="match status" value="1"/>
</dbReference>
<dbReference type="AlphaFoldDB" id="A0AA92T255"/>
<proteinExistence type="inferred from homology"/>
<dbReference type="InterPro" id="IPR023296">
    <property type="entry name" value="Glyco_hydro_beta-prop_sf"/>
</dbReference>
<feature type="domain" description="Atrophied bacterial Ig" evidence="8">
    <location>
        <begin position="643"/>
        <end position="701"/>
    </location>
</feature>
<gene>
    <name evidence="9" type="ORF">DXB80_11900</name>
</gene>
<dbReference type="RefSeq" id="WP_117728962.1">
    <property type="nucleotide sequence ID" value="NZ_QSUC01000040.1"/>
</dbReference>
<keyword evidence="4" id="KW-0326">Glycosidase</keyword>
<name>A0AA92T255_9BACT</name>
<dbReference type="Proteomes" id="UP000261245">
    <property type="component" value="Unassembled WGS sequence"/>
</dbReference>
<dbReference type="PANTHER" id="PTHR43301">
    <property type="entry name" value="ARABINAN ENDO-1,5-ALPHA-L-ARABINOSIDASE"/>
    <property type="match status" value="1"/>
</dbReference>
<dbReference type="Gene3D" id="2.115.10.20">
    <property type="entry name" value="Glycosyl hydrolase domain, family 43"/>
    <property type="match status" value="1"/>
</dbReference>
<organism evidence="9 10">
    <name type="scientific">Segatella copri</name>
    <dbReference type="NCBI Taxonomy" id="165179"/>
    <lineage>
        <taxon>Bacteria</taxon>
        <taxon>Pseudomonadati</taxon>
        <taxon>Bacteroidota</taxon>
        <taxon>Bacteroidia</taxon>
        <taxon>Bacteroidales</taxon>
        <taxon>Prevotellaceae</taxon>
        <taxon>Segatella</taxon>
    </lineage>
</organism>
<evidence type="ECO:0000256" key="1">
    <source>
        <dbReference type="ARBA" id="ARBA00004834"/>
    </source>
</evidence>
<dbReference type="Pfam" id="PF16369">
    <property type="entry name" value="GH43_C"/>
    <property type="match status" value="1"/>
</dbReference>
<dbReference type="GO" id="GO:0004553">
    <property type="term" value="F:hydrolase activity, hydrolyzing O-glycosyl compounds"/>
    <property type="evidence" value="ECO:0007669"/>
    <property type="project" value="InterPro"/>
</dbReference>
<feature type="domain" description="Extracellular endo-alpha-(1-&gt;5)-L-arabinanase C-terminal" evidence="7">
    <location>
        <begin position="493"/>
        <end position="598"/>
    </location>
</feature>
<evidence type="ECO:0000259" key="8">
    <source>
        <dbReference type="Pfam" id="PF20578"/>
    </source>
</evidence>
<dbReference type="InterPro" id="IPR032291">
    <property type="entry name" value="Abn2_C"/>
</dbReference>
<evidence type="ECO:0000256" key="6">
    <source>
        <dbReference type="SAM" id="SignalP"/>
    </source>
</evidence>
<dbReference type="InterPro" id="IPR006710">
    <property type="entry name" value="Glyco_hydro_43"/>
</dbReference>
<reference evidence="9 10" key="1">
    <citation type="submission" date="2018-08" db="EMBL/GenBank/DDBJ databases">
        <title>A genome reference for cultivated species of the human gut microbiota.</title>
        <authorList>
            <person name="Zou Y."/>
            <person name="Xue W."/>
            <person name="Luo G."/>
        </authorList>
    </citation>
    <scope>NUCLEOTIDE SEQUENCE [LARGE SCALE GENOMIC DNA]</scope>
    <source>
        <strain evidence="9 10">OM06-11</strain>
    </source>
</reference>
<accession>A0AA92T255</accession>
<dbReference type="Pfam" id="PF20578">
    <property type="entry name" value="aBig_2"/>
    <property type="match status" value="1"/>
</dbReference>
<sequence length="921" mass="102068">MKKLLLSVMSLMAMNGAMAQTPVGDNDLANAYATQTITGRIAVHDPSIVMDVTDSTTNPKYYIYGTHLGRAKTYATGNYQIWNTFKTGEENAGTSNSLFADVNGKLINFKDAYATHVIKKVKNYKGEEVAFGNFDANGWQYKGPINVNGVWTNTANTVAGMQWAPDVIYNKTMKKWCMYMSLNGDYWCSTIVCFTSDELEGPWVYQGPVICGGFSGKFGHNGYATADDWKNTDLAIATGCTSLPARYATPGDAYGAHWGEYWPNCIDPCVFYDDDDNLWMSYGSWSGGIFMIRLDKTNGLRDYTYTFPYQINGVDAIPGSYNQACTSDPYFGKKIAGGYYVSGEASYIQKVGKFYYLFMSYGGLTAAGGYQIRVFRSEKPDGPYKDCLTSTGIDAMYGKYILNFGSDAKRDEGVKLFGNYQWETMPNAELAQGHNSAIVDHKGRALIVYHTRFMNRREEHEVRVHQLFVNQDGWLVAAPYEFSGETYTDNDIATQQLYDATEVEGDYQIIAHPYRQNTAAMAYEKPVTIHLNADGSISGEYTGKWELVSGTSYINLTLKGVATANAEVKFKGVLTEQTIDYTNIKALCFTALSSSDGLATSGGASLQTRGLSIWGSKADAKAAIKYTLDKTSVPFADGATLNSKPKLPTEGHLGATISWKSSNPSILTDEGVVKGKGKVTMTMTVSKDGYEYTKDYTLNIDAEAEETTPVYYPVSAQKNTTSGWWTNFSPYYELQAGKKIQFKFYNYSDMSAVWNNWCLAATQIKREDAGYGVDKEYFVIRNDKFGWGANHNAEGFTDDFDWSGGDDRPILKKDLNGSLVDMTVSLTAAGVFKMESTITTTTNKVYHYTYTTTLTAKPSKIVLFFVNEKSYIDGSSLSTGISNPIIIQKKDDGKWYNLSGQQVDKSYKGVVIVNGKKFVNK</sequence>
<dbReference type="InterPro" id="IPR046780">
    <property type="entry name" value="aBig_2"/>
</dbReference>
<feature type="signal peptide" evidence="6">
    <location>
        <begin position="1"/>
        <end position="19"/>
    </location>
</feature>